<sequence>MFGVNTNCRNLHVSPTSRIARRHIGLAYSDAAHG</sequence>
<proteinExistence type="predicted"/>
<gene>
    <name evidence="1" type="ORF">T01_3510</name>
</gene>
<evidence type="ECO:0000313" key="1">
    <source>
        <dbReference type="EMBL" id="KRY33067.1"/>
    </source>
</evidence>
<protein>
    <submittedName>
        <fullName evidence="1">Uncharacterized protein</fullName>
    </submittedName>
</protein>
<dbReference type="InParanoid" id="A0A0V1B7U9"/>
<dbReference type="EMBL" id="JYDH01000088">
    <property type="protein sequence ID" value="KRY33067.1"/>
    <property type="molecule type" value="Genomic_DNA"/>
</dbReference>
<dbReference type="Proteomes" id="UP000054776">
    <property type="component" value="Unassembled WGS sequence"/>
</dbReference>
<keyword evidence="2" id="KW-1185">Reference proteome</keyword>
<dbReference type="AlphaFoldDB" id="A0A0V1B7U9"/>
<accession>A0A0V1B7U9</accession>
<name>A0A0V1B7U9_TRISP</name>
<reference evidence="1 2" key="1">
    <citation type="submission" date="2015-01" db="EMBL/GenBank/DDBJ databases">
        <title>Evolution of Trichinella species and genotypes.</title>
        <authorList>
            <person name="Korhonen P.K."/>
            <person name="Edoardo P."/>
            <person name="Giuseppe L.R."/>
            <person name="Gasser R.B."/>
        </authorList>
    </citation>
    <scope>NUCLEOTIDE SEQUENCE [LARGE SCALE GENOMIC DNA]</scope>
    <source>
        <strain evidence="1">ISS3</strain>
    </source>
</reference>
<organism evidence="1 2">
    <name type="scientific">Trichinella spiralis</name>
    <name type="common">Trichina worm</name>
    <dbReference type="NCBI Taxonomy" id="6334"/>
    <lineage>
        <taxon>Eukaryota</taxon>
        <taxon>Metazoa</taxon>
        <taxon>Ecdysozoa</taxon>
        <taxon>Nematoda</taxon>
        <taxon>Enoplea</taxon>
        <taxon>Dorylaimia</taxon>
        <taxon>Trichinellida</taxon>
        <taxon>Trichinellidae</taxon>
        <taxon>Trichinella</taxon>
    </lineage>
</organism>
<comment type="caution">
    <text evidence="1">The sequence shown here is derived from an EMBL/GenBank/DDBJ whole genome shotgun (WGS) entry which is preliminary data.</text>
</comment>
<evidence type="ECO:0000313" key="2">
    <source>
        <dbReference type="Proteomes" id="UP000054776"/>
    </source>
</evidence>